<dbReference type="PANTHER" id="PTHR22846:SF2">
    <property type="entry name" value="F-BOX-LIKE_WD REPEAT-CONTAINING PROTEIN EBI"/>
    <property type="match status" value="1"/>
</dbReference>
<dbReference type="OrthoDB" id="1367865at2759"/>
<dbReference type="OMA" id="NEASICK"/>
<dbReference type="InterPro" id="IPR015943">
    <property type="entry name" value="WD40/YVTN_repeat-like_dom_sf"/>
</dbReference>
<reference evidence="5 6" key="2">
    <citation type="journal article" date="2013" name="PLoS ONE">
        <title>Whole genome mapping and re-organization of the nuclear and mitochondrial genomes of Babesia microti isolates.</title>
        <authorList>
            <person name="Cornillot E."/>
            <person name="Dassouli A."/>
            <person name="Garg A."/>
            <person name="Pachikara N."/>
            <person name="Randazzo S."/>
            <person name="Depoix D."/>
            <person name="Carcy B."/>
            <person name="Delbecq S."/>
            <person name="Frutos R."/>
            <person name="Silva J.C."/>
            <person name="Sutton R."/>
            <person name="Krause P.J."/>
            <person name="Mamoun C.B."/>
        </authorList>
    </citation>
    <scope>NUCLEOTIDE SEQUENCE [LARGE SCALE GENOMIC DNA]</scope>
    <source>
        <strain evidence="5 6">RI</strain>
    </source>
</reference>
<name>I7I8W9_BABMR</name>
<evidence type="ECO:0000256" key="2">
    <source>
        <dbReference type="ARBA" id="ARBA00022574"/>
    </source>
</evidence>
<dbReference type="AlphaFoldDB" id="I7I8W9"/>
<keyword evidence="3" id="KW-0677">Repeat</keyword>
<dbReference type="Pfam" id="PF08513">
    <property type="entry name" value="LisH"/>
    <property type="match status" value="1"/>
</dbReference>
<dbReference type="EMBL" id="FO082872">
    <property type="protein sequence ID" value="CCF73818.1"/>
    <property type="molecule type" value="Genomic_DNA"/>
</dbReference>
<reference evidence="5 6" key="1">
    <citation type="journal article" date="2012" name="Nucleic Acids Res.">
        <title>Sequencing of the smallest Apicomplexan genome from the human pathogen Babesia microti.</title>
        <authorList>
            <person name="Cornillot E."/>
            <person name="Hadj-Kaddour K."/>
            <person name="Dassouli A."/>
            <person name="Noel B."/>
            <person name="Ranwez V."/>
            <person name="Vacherie B."/>
            <person name="Augagneur Y."/>
            <person name="Bres V."/>
            <person name="Duclos A."/>
            <person name="Randazzo S."/>
            <person name="Carcy B."/>
            <person name="Debierre-Grockiego F."/>
            <person name="Delbecq S."/>
            <person name="Moubri-Menage K."/>
            <person name="Shams-Eldin H."/>
            <person name="Usmani-Brown S."/>
            <person name="Bringaud F."/>
            <person name="Wincker P."/>
            <person name="Vivares C.P."/>
            <person name="Schwarz R.T."/>
            <person name="Schetters T.P."/>
            <person name="Krause P.J."/>
            <person name="Gorenflot A."/>
            <person name="Berry V."/>
            <person name="Barbe V."/>
            <person name="Ben Mamoun C."/>
        </authorList>
    </citation>
    <scope>NUCLEOTIDE SEQUENCE [LARGE SCALE GENOMIC DNA]</scope>
    <source>
        <strain evidence="5 6">RI</strain>
    </source>
</reference>
<comment type="subcellular location">
    <subcellularLocation>
        <location evidence="1">Nucleus</location>
    </subcellularLocation>
</comment>
<evidence type="ECO:0000256" key="3">
    <source>
        <dbReference type="ARBA" id="ARBA00022737"/>
    </source>
</evidence>
<keyword evidence="6" id="KW-1185">Reference proteome</keyword>
<dbReference type="Proteomes" id="UP000002899">
    <property type="component" value="Chromosome II"/>
</dbReference>
<reference evidence="5 6" key="3">
    <citation type="journal article" date="2016" name="Sci. Rep.">
        <title>Genome-wide diversity and gene expression profiling of Babesia microti isolates identify polymorphic genes that mediate host-pathogen interactions.</title>
        <authorList>
            <person name="Silva J.C."/>
            <person name="Cornillot E."/>
            <person name="McCracken C."/>
            <person name="Usmani-Brown S."/>
            <person name="Dwivedi A."/>
            <person name="Ifeonu O.O."/>
            <person name="Crabtree J."/>
            <person name="Gotia H.T."/>
            <person name="Virji A.Z."/>
            <person name="Reynes C."/>
            <person name="Colinge J."/>
            <person name="Kumar V."/>
            <person name="Lawres L."/>
            <person name="Pazzi J.E."/>
            <person name="Pablo J.V."/>
            <person name="Hung C."/>
            <person name="Brancato J."/>
            <person name="Kumari P."/>
            <person name="Orvis J."/>
            <person name="Tretina K."/>
            <person name="Chibucos M."/>
            <person name="Ott S."/>
            <person name="Sadzewicz L."/>
            <person name="Sengamalay N."/>
            <person name="Shetty A.C."/>
            <person name="Su Q."/>
            <person name="Tallon L."/>
            <person name="Fraser C.M."/>
            <person name="Frutos R."/>
            <person name="Molina D.M."/>
            <person name="Krause P.J."/>
            <person name="Ben Mamoun C."/>
        </authorList>
    </citation>
    <scope>NUCLEOTIDE SEQUENCE [LARGE SCALE GENOMIC DNA]</scope>
    <source>
        <strain evidence="5 6">RI</strain>
    </source>
</reference>
<dbReference type="GO" id="GO:0003714">
    <property type="term" value="F:transcription corepressor activity"/>
    <property type="evidence" value="ECO:0007669"/>
    <property type="project" value="InterPro"/>
</dbReference>
<dbReference type="InterPro" id="IPR001680">
    <property type="entry name" value="WD40_rpt"/>
</dbReference>
<dbReference type="GO" id="GO:0000118">
    <property type="term" value="C:histone deacetylase complex"/>
    <property type="evidence" value="ECO:0007669"/>
    <property type="project" value="TreeGrafter"/>
</dbReference>
<dbReference type="InterPro" id="IPR006594">
    <property type="entry name" value="LisH"/>
</dbReference>
<accession>I7I8W9</accession>
<dbReference type="PROSITE" id="PS50896">
    <property type="entry name" value="LISH"/>
    <property type="match status" value="1"/>
</dbReference>
<protein>
    <submittedName>
        <fullName evidence="5">Uncharacterized protein</fullName>
    </submittedName>
</protein>
<dbReference type="InterPro" id="IPR045183">
    <property type="entry name" value="Ebi-like"/>
</dbReference>
<dbReference type="GeneID" id="24424448"/>
<evidence type="ECO:0000256" key="1">
    <source>
        <dbReference type="ARBA" id="ARBA00004123"/>
    </source>
</evidence>
<dbReference type="SMART" id="SM00667">
    <property type="entry name" value="LisH"/>
    <property type="match status" value="1"/>
</dbReference>
<dbReference type="SUPFAM" id="SSF50978">
    <property type="entry name" value="WD40 repeat-like"/>
    <property type="match status" value="1"/>
</dbReference>
<dbReference type="KEGG" id="bmic:BMR1_02g03325"/>
<evidence type="ECO:0000313" key="5">
    <source>
        <dbReference type="EMBL" id="CCF73818.1"/>
    </source>
</evidence>
<keyword evidence="4" id="KW-0539">Nucleus</keyword>
<sequence length="526" mass="58986">MKVNLTLDDINILIYRYLLENGYTHSAFTFSNEASICKNPYYSTHSEKMPTNALISFIQKAMIYVYLEYHTDENTGNKVPCDETFSLFRKHNCYRKVGNNSGFPNEKDEKGGDIDLDNKTDPYSVSDDFFTSQIFVGPPHRRFQDKWLLSGFYNLYSLENTLAALTNWNPSIESQLLTISIGGPSFVSYEIPNKGYDYKLLSLPSNGSKVNINSTIGCFRHDGNVLATGYEDGRCCIWSNDAALLDTLKPFDCAVTAMAFSGNPLNPEMNDDQTERLSIAGVDGSLSIYELETDGSFRIRDTSKFPNCIVHIAWRDHATLSLVANGLDSHNTYISLYDTTTFTTTNITPVSQYTNDVTEGNTSSNVFVKTIWDKEGTSVALVGDVLYIYQHSANSFYRLDHRDKVIDADWVYGFTEKASKRIVTCSADKLVTLWDVINKCIINTALLDHIPTCMSLCKNNAVLAVATFGAILKIYALPGLILKFSIQESKPITHISWSSDNTSVSYNLYKTGGTVVLPLRIFTQYE</sequence>
<dbReference type="RefSeq" id="XP_012648427.1">
    <property type="nucleotide sequence ID" value="XM_012792973.1"/>
</dbReference>
<dbReference type="Pfam" id="PF00400">
    <property type="entry name" value="WD40"/>
    <property type="match status" value="1"/>
</dbReference>
<dbReference type="SMART" id="SM00320">
    <property type="entry name" value="WD40"/>
    <property type="match status" value="3"/>
</dbReference>
<evidence type="ECO:0000256" key="4">
    <source>
        <dbReference type="ARBA" id="ARBA00023242"/>
    </source>
</evidence>
<proteinExistence type="predicted"/>
<organism evidence="5 6">
    <name type="scientific">Babesia microti (strain RI)</name>
    <dbReference type="NCBI Taxonomy" id="1133968"/>
    <lineage>
        <taxon>Eukaryota</taxon>
        <taxon>Sar</taxon>
        <taxon>Alveolata</taxon>
        <taxon>Apicomplexa</taxon>
        <taxon>Aconoidasida</taxon>
        <taxon>Piroplasmida</taxon>
        <taxon>Babesiidae</taxon>
        <taxon>Babesia</taxon>
    </lineage>
</organism>
<dbReference type="Gene3D" id="1.20.960.30">
    <property type="match status" value="1"/>
</dbReference>
<dbReference type="Gene3D" id="2.130.10.10">
    <property type="entry name" value="YVTN repeat-like/Quinoprotein amine dehydrogenase"/>
    <property type="match status" value="2"/>
</dbReference>
<dbReference type="InterPro" id="IPR036322">
    <property type="entry name" value="WD40_repeat_dom_sf"/>
</dbReference>
<dbReference type="VEuPathDB" id="PiroplasmaDB:BMR1_02g03325"/>
<dbReference type="PANTHER" id="PTHR22846">
    <property type="entry name" value="WD40 REPEAT PROTEIN"/>
    <property type="match status" value="1"/>
</dbReference>
<evidence type="ECO:0000313" key="6">
    <source>
        <dbReference type="Proteomes" id="UP000002899"/>
    </source>
</evidence>
<keyword evidence="2" id="KW-0853">WD repeat</keyword>
<dbReference type="GO" id="GO:0006357">
    <property type="term" value="P:regulation of transcription by RNA polymerase II"/>
    <property type="evidence" value="ECO:0007669"/>
    <property type="project" value="TreeGrafter"/>
</dbReference>